<dbReference type="Pfam" id="PF07883">
    <property type="entry name" value="Cupin_2"/>
    <property type="match status" value="1"/>
</dbReference>
<evidence type="ECO:0000313" key="3">
    <source>
        <dbReference type="EMBL" id="KMS54344.1"/>
    </source>
</evidence>
<gene>
    <name evidence="3" type="ORF">V474_21695</name>
</gene>
<dbReference type="InterPro" id="IPR014710">
    <property type="entry name" value="RmlC-like_jellyroll"/>
</dbReference>
<dbReference type="RefSeq" id="WP_059152319.1">
    <property type="nucleotide sequence ID" value="NZ_KQ130455.1"/>
</dbReference>
<accession>A0A0J7XRP6</accession>
<protein>
    <submittedName>
        <fullName evidence="3">Transcriptional regulator</fullName>
    </submittedName>
</protein>
<dbReference type="InterPro" id="IPR051610">
    <property type="entry name" value="GPI/OXD"/>
</dbReference>
<dbReference type="PANTHER" id="PTHR35848">
    <property type="entry name" value="OXALATE-BINDING PROTEIN"/>
    <property type="match status" value="1"/>
</dbReference>
<feature type="domain" description="Cupin type-2" evidence="2">
    <location>
        <begin position="46"/>
        <end position="117"/>
    </location>
</feature>
<keyword evidence="1" id="KW-0479">Metal-binding</keyword>
<dbReference type="GO" id="GO:0046872">
    <property type="term" value="F:metal ion binding"/>
    <property type="evidence" value="ECO:0007669"/>
    <property type="project" value="UniProtKB-KW"/>
</dbReference>
<dbReference type="Gene3D" id="2.60.120.10">
    <property type="entry name" value="Jelly Rolls"/>
    <property type="match status" value="1"/>
</dbReference>
<dbReference type="EMBL" id="JACU01000006">
    <property type="protein sequence ID" value="KMS54344.1"/>
    <property type="molecule type" value="Genomic_DNA"/>
</dbReference>
<evidence type="ECO:0000256" key="1">
    <source>
        <dbReference type="ARBA" id="ARBA00022723"/>
    </source>
</evidence>
<keyword evidence="4" id="KW-1185">Reference proteome</keyword>
<proteinExistence type="predicted"/>
<reference evidence="3 4" key="1">
    <citation type="journal article" date="2015" name="G3 (Bethesda)">
        <title>Insights into Ongoing Evolution of the Hexachlorocyclohexane Catabolic Pathway from Comparative Genomics of Ten Sphingomonadaceae Strains.</title>
        <authorList>
            <person name="Pearce S.L."/>
            <person name="Oakeshott J.G."/>
            <person name="Pandey G."/>
        </authorList>
    </citation>
    <scope>NUCLEOTIDE SEQUENCE [LARGE SCALE GENOMIC DNA]</scope>
    <source>
        <strain evidence="3 4">LL02</strain>
    </source>
</reference>
<sequence>MPKLDIETIAPSNRTGYPAPFDAAVEGRWWRRLAPAGGLTEMGASHVVLKPGAWSSQRHWHDDEDELLVMLTGEAVLVEDGGRTVLRAGDVCAWAKGVTDGHHLVNESDQDCTFIAVSAGNPDGSGGYSDIDMQFGEAGYCHKDGTPYAAERLE</sequence>
<dbReference type="PANTHER" id="PTHR35848:SF9">
    <property type="entry name" value="SLL1358 PROTEIN"/>
    <property type="match status" value="1"/>
</dbReference>
<evidence type="ECO:0000259" key="2">
    <source>
        <dbReference type="Pfam" id="PF07883"/>
    </source>
</evidence>
<evidence type="ECO:0000313" key="4">
    <source>
        <dbReference type="Proteomes" id="UP000052268"/>
    </source>
</evidence>
<name>A0A0J7XRP6_9SPHN</name>
<dbReference type="AlphaFoldDB" id="A0A0J7XRP6"/>
<dbReference type="CDD" id="cd02224">
    <property type="entry name" value="cupin_SPO2919-like"/>
    <property type="match status" value="1"/>
</dbReference>
<comment type="caution">
    <text evidence="3">The sequence shown here is derived from an EMBL/GenBank/DDBJ whole genome shotgun (WGS) entry which is preliminary data.</text>
</comment>
<dbReference type="InterPro" id="IPR011051">
    <property type="entry name" value="RmlC_Cupin_sf"/>
</dbReference>
<dbReference type="SUPFAM" id="SSF51182">
    <property type="entry name" value="RmlC-like cupins"/>
    <property type="match status" value="1"/>
</dbReference>
<dbReference type="InterPro" id="IPR013096">
    <property type="entry name" value="Cupin_2"/>
</dbReference>
<organism evidence="3 4">
    <name type="scientific">Novosphingobium barchaimii LL02</name>
    <dbReference type="NCBI Taxonomy" id="1114963"/>
    <lineage>
        <taxon>Bacteria</taxon>
        <taxon>Pseudomonadati</taxon>
        <taxon>Pseudomonadota</taxon>
        <taxon>Alphaproteobacteria</taxon>
        <taxon>Sphingomonadales</taxon>
        <taxon>Sphingomonadaceae</taxon>
        <taxon>Novosphingobium</taxon>
    </lineage>
</organism>
<dbReference type="OrthoDB" id="5290459at2"/>
<dbReference type="Proteomes" id="UP000052268">
    <property type="component" value="Unassembled WGS sequence"/>
</dbReference>
<dbReference type="PATRIC" id="fig|1114963.3.peg.3178"/>